<organism evidence="1 2">
    <name type="scientific">Microbacterium telephonicum</name>
    <dbReference type="NCBI Taxonomy" id="1714841"/>
    <lineage>
        <taxon>Bacteria</taxon>
        <taxon>Bacillati</taxon>
        <taxon>Actinomycetota</taxon>
        <taxon>Actinomycetes</taxon>
        <taxon>Micrococcales</taxon>
        <taxon>Microbacteriaceae</taxon>
        <taxon>Microbacterium</taxon>
    </lineage>
</organism>
<dbReference type="Proteomes" id="UP000273158">
    <property type="component" value="Unassembled WGS sequence"/>
</dbReference>
<protein>
    <submittedName>
        <fullName evidence="1">Transcriptional regulator with AbiEi antitoxin domain of type IV toxin-antitoxin system</fullName>
    </submittedName>
</protein>
<dbReference type="AlphaFoldDB" id="A0A498CB62"/>
<name>A0A498CB62_9MICO</name>
<keyword evidence="2" id="KW-1185">Reference proteome</keyword>
<gene>
    <name evidence="1" type="ORF">C7474_1659</name>
</gene>
<sequence>MDGVWRGLRIWFGGGMTTPATDPRALRASPIALFRADEISHPDRRERAGELQRVTRGVYVPADAWQRLAPWDRYLARVHAVARNRPDAVFALESAAALHGLPVFGEPADVHVVVASPEKSRAVAGVRVHTSAQIPSEDHRGGIRVVSPEAAAVAIACARHPAVGLAVASALLRTDRSLGPDDLHALARDRATARGIRTAQWVFDRATAQTESPLEDVSLAVIEWLGFEAPELQCWFRSPGGHDRVDFLWRRSAVAGEADGEVKYSGEYGDARASLRERNARDARLRTTHGLKAVAHWAWADVVASDQLAAILCTAGLAQMRPSQPAPLLALRAALYPQTPSSVVARRRR</sequence>
<comment type="caution">
    <text evidence="1">The sequence shown here is derived from an EMBL/GenBank/DDBJ whole genome shotgun (WGS) entry which is preliminary data.</text>
</comment>
<dbReference type="EMBL" id="RCDB01000002">
    <property type="protein sequence ID" value="RLK49501.1"/>
    <property type="molecule type" value="Genomic_DNA"/>
</dbReference>
<evidence type="ECO:0000313" key="1">
    <source>
        <dbReference type="EMBL" id="RLK49501.1"/>
    </source>
</evidence>
<accession>A0A498CB62</accession>
<evidence type="ECO:0000313" key="2">
    <source>
        <dbReference type="Proteomes" id="UP000273158"/>
    </source>
</evidence>
<proteinExistence type="predicted"/>
<reference evidence="1 2" key="1">
    <citation type="journal article" date="2015" name="Stand. Genomic Sci.">
        <title>Genomic Encyclopedia of Bacterial and Archaeal Type Strains, Phase III: the genomes of soil and plant-associated and newly described type strains.</title>
        <authorList>
            <person name="Whitman W.B."/>
            <person name="Woyke T."/>
            <person name="Klenk H.P."/>
            <person name="Zhou Y."/>
            <person name="Lilburn T.G."/>
            <person name="Beck B.J."/>
            <person name="De Vos P."/>
            <person name="Vandamme P."/>
            <person name="Eisen J.A."/>
            <person name="Garrity G."/>
            <person name="Hugenholtz P."/>
            <person name="Kyrpides N.C."/>
        </authorList>
    </citation>
    <scope>NUCLEOTIDE SEQUENCE [LARGE SCALE GENOMIC DNA]</scope>
    <source>
        <strain evidence="1 2">S2T63</strain>
    </source>
</reference>